<protein>
    <submittedName>
        <fullName evidence="1">Uncharacterized protein</fullName>
    </submittedName>
</protein>
<reference evidence="1" key="1">
    <citation type="submission" date="2021-03" db="EMBL/GenBank/DDBJ databases">
        <title>Draft genome sequence of rust myrtle Austropuccinia psidii MF-1, a brazilian biotype.</title>
        <authorList>
            <person name="Quecine M.C."/>
            <person name="Pachon D.M.R."/>
            <person name="Bonatelli M.L."/>
            <person name="Correr F.H."/>
            <person name="Franceschini L.M."/>
            <person name="Leite T.F."/>
            <person name="Margarido G.R.A."/>
            <person name="Almeida C.A."/>
            <person name="Ferrarezi J.A."/>
            <person name="Labate C.A."/>
        </authorList>
    </citation>
    <scope>NUCLEOTIDE SEQUENCE</scope>
    <source>
        <strain evidence="1">MF-1</strain>
    </source>
</reference>
<keyword evidence="2" id="KW-1185">Reference proteome</keyword>
<proteinExistence type="predicted"/>
<name>A0A9Q3I9Z0_9BASI</name>
<accession>A0A9Q3I9Z0</accession>
<dbReference type="OrthoDB" id="5598079at2759"/>
<comment type="caution">
    <text evidence="1">The sequence shown here is derived from an EMBL/GenBank/DDBJ whole genome shotgun (WGS) entry which is preliminary data.</text>
</comment>
<dbReference type="AlphaFoldDB" id="A0A9Q3I9Z0"/>
<sequence>MFHSESALTSLSKHTTLAVTTGDSSSNPIAEVIGTVNLLSNNRISKLPNSLFVPKLNCNLVSLLKIFDKELIINQDKDSFTLTSKGKEILRERTESNLMKVDYHLPTAHKTVTKKIPWHERFGNTGRSVIKSMVLIPSDDP</sequence>
<evidence type="ECO:0000313" key="1">
    <source>
        <dbReference type="EMBL" id="MBW0531174.1"/>
    </source>
</evidence>
<evidence type="ECO:0000313" key="2">
    <source>
        <dbReference type="Proteomes" id="UP000765509"/>
    </source>
</evidence>
<gene>
    <name evidence="1" type="ORF">O181_070889</name>
</gene>
<dbReference type="Proteomes" id="UP000765509">
    <property type="component" value="Unassembled WGS sequence"/>
</dbReference>
<dbReference type="EMBL" id="AVOT02036620">
    <property type="protein sequence ID" value="MBW0531174.1"/>
    <property type="molecule type" value="Genomic_DNA"/>
</dbReference>
<organism evidence="1 2">
    <name type="scientific">Austropuccinia psidii MF-1</name>
    <dbReference type="NCBI Taxonomy" id="1389203"/>
    <lineage>
        <taxon>Eukaryota</taxon>
        <taxon>Fungi</taxon>
        <taxon>Dikarya</taxon>
        <taxon>Basidiomycota</taxon>
        <taxon>Pucciniomycotina</taxon>
        <taxon>Pucciniomycetes</taxon>
        <taxon>Pucciniales</taxon>
        <taxon>Sphaerophragmiaceae</taxon>
        <taxon>Austropuccinia</taxon>
    </lineage>
</organism>